<keyword evidence="2" id="KW-1185">Reference proteome</keyword>
<dbReference type="EMBL" id="NJHN03000031">
    <property type="protein sequence ID" value="KAH9423959.1"/>
    <property type="molecule type" value="Genomic_DNA"/>
</dbReference>
<dbReference type="Proteomes" id="UP000887458">
    <property type="component" value="Unassembled WGS sequence"/>
</dbReference>
<evidence type="ECO:0000313" key="1">
    <source>
        <dbReference type="EMBL" id="KAH9423959.1"/>
    </source>
</evidence>
<name>A0ABQ8JN29_DERPT</name>
<reference evidence="1 2" key="1">
    <citation type="journal article" date="2018" name="J. Allergy Clin. Immunol.">
        <title>High-quality assembly of Dermatophagoides pteronyssinus genome and transcriptome reveals a wide range of novel allergens.</title>
        <authorList>
            <person name="Liu X.Y."/>
            <person name="Yang K.Y."/>
            <person name="Wang M.Q."/>
            <person name="Kwok J.S."/>
            <person name="Zeng X."/>
            <person name="Yang Z."/>
            <person name="Xiao X.J."/>
            <person name="Lau C.P."/>
            <person name="Li Y."/>
            <person name="Huang Z.M."/>
            <person name="Ba J.G."/>
            <person name="Yim A.K."/>
            <person name="Ouyang C.Y."/>
            <person name="Ngai S.M."/>
            <person name="Chan T.F."/>
            <person name="Leung E.L."/>
            <person name="Liu L."/>
            <person name="Liu Z.G."/>
            <person name="Tsui S.K."/>
        </authorList>
    </citation>
    <scope>NUCLEOTIDE SEQUENCE [LARGE SCALE GENOMIC DNA]</scope>
    <source>
        <strain evidence="1">Derp</strain>
    </source>
</reference>
<sequence length="79" mass="8719">MISVNKSSLPYRYCEQPSNPSSSSSHFSAAVSRSEKVVAKIHAPDLTRNLIIVKLLQEAAQCNGVLNNANQSFKMKRIN</sequence>
<protein>
    <submittedName>
        <fullName evidence="1">Uncharacterized protein</fullName>
    </submittedName>
</protein>
<comment type="caution">
    <text evidence="1">The sequence shown here is derived from an EMBL/GenBank/DDBJ whole genome shotgun (WGS) entry which is preliminary data.</text>
</comment>
<gene>
    <name evidence="1" type="ORF">DERP_005544</name>
</gene>
<proteinExistence type="predicted"/>
<reference evidence="1 2" key="2">
    <citation type="journal article" date="2022" name="Mol. Biol. Evol.">
        <title>Comparative Genomics Reveals Insights into the Divergent Evolution of Astigmatic Mites and Household Pest Adaptations.</title>
        <authorList>
            <person name="Xiong Q."/>
            <person name="Wan A.T."/>
            <person name="Liu X."/>
            <person name="Fung C.S."/>
            <person name="Xiao X."/>
            <person name="Malainual N."/>
            <person name="Hou J."/>
            <person name="Wang L."/>
            <person name="Wang M."/>
            <person name="Yang K.Y."/>
            <person name="Cui Y."/>
            <person name="Leung E.L."/>
            <person name="Nong W."/>
            <person name="Shin S.K."/>
            <person name="Au S.W."/>
            <person name="Jeong K.Y."/>
            <person name="Chew F.T."/>
            <person name="Hui J.H."/>
            <person name="Leung T.F."/>
            <person name="Tungtrongchitr A."/>
            <person name="Zhong N."/>
            <person name="Liu Z."/>
            <person name="Tsui S.K."/>
        </authorList>
    </citation>
    <scope>NUCLEOTIDE SEQUENCE [LARGE SCALE GENOMIC DNA]</scope>
    <source>
        <strain evidence="1">Derp</strain>
    </source>
</reference>
<organism evidence="1 2">
    <name type="scientific">Dermatophagoides pteronyssinus</name>
    <name type="common">European house dust mite</name>
    <dbReference type="NCBI Taxonomy" id="6956"/>
    <lineage>
        <taxon>Eukaryota</taxon>
        <taxon>Metazoa</taxon>
        <taxon>Ecdysozoa</taxon>
        <taxon>Arthropoda</taxon>
        <taxon>Chelicerata</taxon>
        <taxon>Arachnida</taxon>
        <taxon>Acari</taxon>
        <taxon>Acariformes</taxon>
        <taxon>Sarcoptiformes</taxon>
        <taxon>Astigmata</taxon>
        <taxon>Psoroptidia</taxon>
        <taxon>Analgoidea</taxon>
        <taxon>Pyroglyphidae</taxon>
        <taxon>Dermatophagoidinae</taxon>
        <taxon>Dermatophagoides</taxon>
    </lineage>
</organism>
<accession>A0ABQ8JN29</accession>
<evidence type="ECO:0000313" key="2">
    <source>
        <dbReference type="Proteomes" id="UP000887458"/>
    </source>
</evidence>